<dbReference type="OrthoDB" id="1275090at2759"/>
<gene>
    <name evidence="2" type="ORF">CQW23_17949</name>
</gene>
<comment type="caution">
    <text evidence="2">The sequence shown here is derived from an EMBL/GenBank/DDBJ whole genome shotgun (WGS) entry which is preliminary data.</text>
</comment>
<feature type="region of interest" description="Disordered" evidence="1">
    <location>
        <begin position="149"/>
        <end position="177"/>
    </location>
</feature>
<reference evidence="3" key="2">
    <citation type="journal article" date="2017" name="J. Anim. Genet.">
        <title>Multiple reference genome sequences of hot pepper reveal the massive evolution of plant disease resistance genes by retroduplication.</title>
        <authorList>
            <person name="Kim S."/>
            <person name="Park J."/>
            <person name="Yeom S.-I."/>
            <person name="Kim Y.-M."/>
            <person name="Seo E."/>
            <person name="Kim K.-T."/>
            <person name="Kim M.-S."/>
            <person name="Lee J.M."/>
            <person name="Cheong K."/>
            <person name="Shin H.-S."/>
            <person name="Kim S.-B."/>
            <person name="Han K."/>
            <person name="Lee J."/>
            <person name="Park M."/>
            <person name="Lee H.-A."/>
            <person name="Lee H.-Y."/>
            <person name="Lee Y."/>
            <person name="Oh S."/>
            <person name="Lee J.H."/>
            <person name="Choi E."/>
            <person name="Choi E."/>
            <person name="Lee S.E."/>
            <person name="Jeon J."/>
            <person name="Kim H."/>
            <person name="Choi G."/>
            <person name="Song H."/>
            <person name="Lee J."/>
            <person name="Lee S.-C."/>
            <person name="Kwon J.-K."/>
            <person name="Lee H.-Y."/>
            <person name="Koo N."/>
            <person name="Hong Y."/>
            <person name="Kim R.W."/>
            <person name="Kang W.-H."/>
            <person name="Huh J.H."/>
            <person name="Kang B.-C."/>
            <person name="Yang T.-J."/>
            <person name="Lee Y.-H."/>
            <person name="Bennetzen J.L."/>
            <person name="Choi D."/>
        </authorList>
    </citation>
    <scope>NUCLEOTIDE SEQUENCE [LARGE SCALE GENOMIC DNA]</scope>
    <source>
        <strain evidence="3">cv. PBC81</strain>
    </source>
</reference>
<evidence type="ECO:0000256" key="1">
    <source>
        <dbReference type="SAM" id="MobiDB-lite"/>
    </source>
</evidence>
<dbReference type="Proteomes" id="UP000224567">
    <property type="component" value="Unassembled WGS sequence"/>
</dbReference>
<keyword evidence="3" id="KW-1185">Reference proteome</keyword>
<evidence type="ECO:0000313" key="2">
    <source>
        <dbReference type="EMBL" id="PHT43924.1"/>
    </source>
</evidence>
<proteinExistence type="predicted"/>
<dbReference type="EMBL" id="MLFT02000007">
    <property type="protein sequence ID" value="PHT43924.1"/>
    <property type="molecule type" value="Genomic_DNA"/>
</dbReference>
<organism evidence="2 3">
    <name type="scientific">Capsicum baccatum</name>
    <name type="common">Peruvian pepper</name>
    <dbReference type="NCBI Taxonomy" id="33114"/>
    <lineage>
        <taxon>Eukaryota</taxon>
        <taxon>Viridiplantae</taxon>
        <taxon>Streptophyta</taxon>
        <taxon>Embryophyta</taxon>
        <taxon>Tracheophyta</taxon>
        <taxon>Spermatophyta</taxon>
        <taxon>Magnoliopsida</taxon>
        <taxon>eudicotyledons</taxon>
        <taxon>Gunneridae</taxon>
        <taxon>Pentapetalae</taxon>
        <taxon>asterids</taxon>
        <taxon>lamiids</taxon>
        <taxon>Solanales</taxon>
        <taxon>Solanaceae</taxon>
        <taxon>Solanoideae</taxon>
        <taxon>Capsiceae</taxon>
        <taxon>Capsicum</taxon>
    </lineage>
</organism>
<evidence type="ECO:0000313" key="3">
    <source>
        <dbReference type="Proteomes" id="UP000224567"/>
    </source>
</evidence>
<reference evidence="2 3" key="1">
    <citation type="journal article" date="2017" name="Genome Biol.">
        <title>New reference genome sequences of hot pepper reveal the massive evolution of plant disease-resistance genes by retroduplication.</title>
        <authorList>
            <person name="Kim S."/>
            <person name="Park J."/>
            <person name="Yeom S.I."/>
            <person name="Kim Y.M."/>
            <person name="Seo E."/>
            <person name="Kim K.T."/>
            <person name="Kim M.S."/>
            <person name="Lee J.M."/>
            <person name="Cheong K."/>
            <person name="Shin H.S."/>
            <person name="Kim S.B."/>
            <person name="Han K."/>
            <person name="Lee J."/>
            <person name="Park M."/>
            <person name="Lee H.A."/>
            <person name="Lee H.Y."/>
            <person name="Lee Y."/>
            <person name="Oh S."/>
            <person name="Lee J.H."/>
            <person name="Choi E."/>
            <person name="Choi E."/>
            <person name="Lee S.E."/>
            <person name="Jeon J."/>
            <person name="Kim H."/>
            <person name="Choi G."/>
            <person name="Song H."/>
            <person name="Lee J."/>
            <person name="Lee S.C."/>
            <person name="Kwon J.K."/>
            <person name="Lee H.Y."/>
            <person name="Koo N."/>
            <person name="Hong Y."/>
            <person name="Kim R.W."/>
            <person name="Kang W.H."/>
            <person name="Huh J.H."/>
            <person name="Kang B.C."/>
            <person name="Yang T.J."/>
            <person name="Lee Y.H."/>
            <person name="Bennetzen J.L."/>
            <person name="Choi D."/>
        </authorList>
    </citation>
    <scope>NUCLEOTIDE SEQUENCE [LARGE SCALE GENOMIC DNA]</scope>
    <source>
        <strain evidence="3">cv. PBC81</strain>
    </source>
</reference>
<protein>
    <submittedName>
        <fullName evidence="2">Uncharacterized protein</fullName>
    </submittedName>
</protein>
<accession>A0A2G2WFB5</accession>
<sequence>MQFGLDQDVPGCVNHVWRNYDRPIEDVNIYIPSRLFESDVSKRYLEKWKNQNVAPEEAVKRVTNGQGYKTHGRIPRLSGGHKEKLNASVCCEFAPRSDEVRTDGNYIRGCETKVVESPHYDEDDYLTISEFLCRRRLLKEGITVPGNQELLPSIHNQSSSAFNDGARTPTESEALTESKPLNGTLETSKVKSEELDADEAYVVNQMVQLESKDNNDKGVCKLNLPDSLELASEGPNATRSNGRFAKISGTDTAKMSLQISNDSVEARKVTTNMLINRTEGNMQMQKIEMINIPKLEKRISNLENIIAGKVPRRGTR</sequence>
<name>A0A2G2WFB5_CAPBA</name>
<dbReference type="AlphaFoldDB" id="A0A2G2WFB5"/>
<dbReference type="STRING" id="33114.A0A2G2WFB5"/>